<accession>A0ABW1WCT8</accession>
<keyword evidence="5" id="KW-1185">Reference proteome</keyword>
<name>A0ABW1WCT8_9BACL</name>
<dbReference type="EMBL" id="JBHSTQ010000002">
    <property type="protein sequence ID" value="MFC6385496.1"/>
    <property type="molecule type" value="Genomic_DNA"/>
</dbReference>
<evidence type="ECO:0000256" key="2">
    <source>
        <dbReference type="ARBA" id="ARBA00022795"/>
    </source>
</evidence>
<dbReference type="RefSeq" id="WP_253052112.1">
    <property type="nucleotide sequence ID" value="NZ_JAMXWN010000001.1"/>
</dbReference>
<keyword evidence="4" id="KW-0969">Cilium</keyword>
<proteinExistence type="inferred from homology"/>
<comment type="similarity">
    <text evidence="1">Belongs to the FlgD family.</text>
</comment>
<feature type="region of interest" description="Disordered" evidence="3">
    <location>
        <begin position="134"/>
        <end position="157"/>
    </location>
</feature>
<dbReference type="Pfam" id="PF03963">
    <property type="entry name" value="FlgD"/>
    <property type="match status" value="1"/>
</dbReference>
<evidence type="ECO:0000313" key="4">
    <source>
        <dbReference type="EMBL" id="MFC6385496.1"/>
    </source>
</evidence>
<dbReference type="Proteomes" id="UP001596267">
    <property type="component" value="Unassembled WGS sequence"/>
</dbReference>
<keyword evidence="4" id="KW-0966">Cell projection</keyword>
<evidence type="ECO:0000313" key="5">
    <source>
        <dbReference type="Proteomes" id="UP001596267"/>
    </source>
</evidence>
<evidence type="ECO:0000256" key="1">
    <source>
        <dbReference type="ARBA" id="ARBA00010577"/>
    </source>
</evidence>
<gene>
    <name evidence="4" type="ORF">ACFP7A_02685</name>
</gene>
<dbReference type="InterPro" id="IPR005648">
    <property type="entry name" value="FlgD"/>
</dbReference>
<feature type="compositionally biased region" description="Polar residues" evidence="3">
    <location>
        <begin position="140"/>
        <end position="157"/>
    </location>
</feature>
<reference evidence="5" key="1">
    <citation type="journal article" date="2019" name="Int. J. Syst. Evol. Microbiol.">
        <title>The Global Catalogue of Microorganisms (GCM) 10K type strain sequencing project: providing services to taxonomists for standard genome sequencing and annotation.</title>
        <authorList>
            <consortium name="The Broad Institute Genomics Platform"/>
            <consortium name="The Broad Institute Genome Sequencing Center for Infectious Disease"/>
            <person name="Wu L."/>
            <person name="Ma J."/>
        </authorList>
    </citation>
    <scope>NUCLEOTIDE SEQUENCE [LARGE SCALE GENOMIC DNA]</scope>
    <source>
        <strain evidence="5">CCUG 42001</strain>
    </source>
</reference>
<keyword evidence="2" id="KW-1005">Bacterial flagellum biogenesis</keyword>
<protein>
    <submittedName>
        <fullName evidence="4">Flagellar hook capping FlgD N-terminal domain-containing protein</fullName>
    </submittedName>
</protein>
<comment type="caution">
    <text evidence="4">The sequence shown here is derived from an EMBL/GenBank/DDBJ whole genome shotgun (WGS) entry which is preliminary data.</text>
</comment>
<keyword evidence="4" id="KW-0282">Flagellum</keyword>
<evidence type="ECO:0000256" key="3">
    <source>
        <dbReference type="SAM" id="MobiDB-lite"/>
    </source>
</evidence>
<feature type="region of interest" description="Disordered" evidence="3">
    <location>
        <begin position="1"/>
        <end position="25"/>
    </location>
</feature>
<sequence>MSISASSGTSATTNTSTTSTNNANSALDKDSFLKLLVAQLTNQDPTSPMDSGQFVSQMADFTTLEQTQNMSNAIDKLVASQSNQSLSEQASMIGKQISWTDTATDSNGNSLTNILSGIVKSVTLKDGSVSYVTDHGESVDPSTITEVSNVTGASNGD</sequence>
<organism evidence="4 5">
    <name type="scientific">Sporolactobacillus kofuensis</name>
    <dbReference type="NCBI Taxonomy" id="269672"/>
    <lineage>
        <taxon>Bacteria</taxon>
        <taxon>Bacillati</taxon>
        <taxon>Bacillota</taxon>
        <taxon>Bacilli</taxon>
        <taxon>Bacillales</taxon>
        <taxon>Sporolactobacillaceae</taxon>
        <taxon>Sporolactobacillus</taxon>
    </lineage>
</organism>